<dbReference type="VEuPathDB" id="FungiDB:PV10_04524"/>
<proteinExistence type="predicted"/>
<sequence length="625" mass="69324">MSAAKPSGEKAFLWINKGGESGSLSSSDRGESQRIFRFVQKQRLGTAKKDSPPVEDSSQQGTLPAKSSLPASGRSRPRRSSNQRNLHTWQNTLLPKSSVIAGPETQSHGQNPVLDLPKFTSSKEWISRFRNRGQSIPTQNYIPASAADPFSATPIPLTRSVEALIRYHIVMSATGSHNDKAEVLPPHLQPGRRYHKVREALFARCMHVKVDLAGLLVVMSARMFYISRIPFIGNASPETYTQIALAAVREQMQECQTKDSPRNVLVRGMHALALAACISQQFEAAATHIRAAKSLIHFLDATDPLDAFIGEGLFNIDRMISIETGWIPQFDLLFDPGPLNHARLSFIKHELADYASGRRQPTASSHSPVPDSCRPSDSIMPQYVDFLADASTTLHHSLGRGLEQALQADLIHPDLASIFRDTLDCLTVAKYVWRTSDATRSDADWMCKRMRAISHRLLLLPASLSYGSDTMKTEALRLALFLVVVRCTNRMSFRTAQPNMRRLQEALSGIDTSWAPTSSPEVPRYEGFETVCTPQSSTTSSPSSPPPKSSALLENSLLLWVLMTGLFAAQGEPEESWFLVRAAFVAEFHMGLKSYEDLQDFMMDYLYSSTQQQYSLIAVSLHLSS</sequence>
<dbReference type="GeneID" id="27322369"/>
<evidence type="ECO:0000256" key="1">
    <source>
        <dbReference type="SAM" id="MobiDB-lite"/>
    </source>
</evidence>
<keyword evidence="3" id="KW-1185">Reference proteome</keyword>
<gene>
    <name evidence="2" type="ORF">PV10_04524</name>
</gene>
<dbReference type="EMBL" id="KN847522">
    <property type="protein sequence ID" value="KIV93299.1"/>
    <property type="molecule type" value="Genomic_DNA"/>
</dbReference>
<dbReference type="HOGENOM" id="CLU_027722_0_0_1"/>
<dbReference type="STRING" id="212818.A0A0D1ZHK0"/>
<reference evidence="2 3" key="1">
    <citation type="submission" date="2015-01" db="EMBL/GenBank/DDBJ databases">
        <title>The Genome Sequence of Exophiala mesophila CBS40295.</title>
        <authorList>
            <consortium name="The Broad Institute Genomics Platform"/>
            <person name="Cuomo C."/>
            <person name="de Hoog S."/>
            <person name="Gorbushina A."/>
            <person name="Stielow B."/>
            <person name="Teixiera M."/>
            <person name="Abouelleil A."/>
            <person name="Chapman S.B."/>
            <person name="Priest M."/>
            <person name="Young S.K."/>
            <person name="Wortman J."/>
            <person name="Nusbaum C."/>
            <person name="Birren B."/>
        </authorList>
    </citation>
    <scope>NUCLEOTIDE SEQUENCE [LARGE SCALE GENOMIC DNA]</scope>
    <source>
        <strain evidence="2 3">CBS 40295</strain>
    </source>
</reference>
<dbReference type="PANTHER" id="PTHR37540">
    <property type="entry name" value="TRANSCRIPTION FACTOR (ACR-2), PUTATIVE-RELATED-RELATED"/>
    <property type="match status" value="1"/>
</dbReference>
<protein>
    <recommendedName>
        <fullName evidence="4">Transcription factor domain-containing protein</fullName>
    </recommendedName>
</protein>
<dbReference type="OrthoDB" id="4153769at2759"/>
<evidence type="ECO:0008006" key="4">
    <source>
        <dbReference type="Google" id="ProtNLM"/>
    </source>
</evidence>
<dbReference type="Proteomes" id="UP000054302">
    <property type="component" value="Unassembled WGS sequence"/>
</dbReference>
<dbReference type="PANTHER" id="PTHR37540:SF5">
    <property type="entry name" value="TRANSCRIPTION FACTOR DOMAIN-CONTAINING PROTEIN"/>
    <property type="match status" value="1"/>
</dbReference>
<dbReference type="RefSeq" id="XP_016224873.1">
    <property type="nucleotide sequence ID" value="XM_016369085.1"/>
</dbReference>
<accession>A0A0D1ZHK0</accession>
<feature type="region of interest" description="Disordered" evidence="1">
    <location>
        <begin position="15"/>
        <end position="90"/>
    </location>
</feature>
<name>A0A0D1ZHK0_EXOME</name>
<organism evidence="2 3">
    <name type="scientific">Exophiala mesophila</name>
    <name type="common">Black yeast-like fungus</name>
    <dbReference type="NCBI Taxonomy" id="212818"/>
    <lineage>
        <taxon>Eukaryota</taxon>
        <taxon>Fungi</taxon>
        <taxon>Dikarya</taxon>
        <taxon>Ascomycota</taxon>
        <taxon>Pezizomycotina</taxon>
        <taxon>Eurotiomycetes</taxon>
        <taxon>Chaetothyriomycetidae</taxon>
        <taxon>Chaetothyriales</taxon>
        <taxon>Herpotrichiellaceae</taxon>
        <taxon>Exophiala</taxon>
    </lineage>
</organism>
<evidence type="ECO:0000313" key="2">
    <source>
        <dbReference type="EMBL" id="KIV93299.1"/>
    </source>
</evidence>
<evidence type="ECO:0000313" key="3">
    <source>
        <dbReference type="Proteomes" id="UP000054302"/>
    </source>
</evidence>
<dbReference type="AlphaFoldDB" id="A0A0D1ZHK0"/>